<organism evidence="2 3">
    <name type="scientific">Eumeta variegata</name>
    <name type="common">Bagworm moth</name>
    <name type="synonym">Eumeta japonica</name>
    <dbReference type="NCBI Taxonomy" id="151549"/>
    <lineage>
        <taxon>Eukaryota</taxon>
        <taxon>Metazoa</taxon>
        <taxon>Ecdysozoa</taxon>
        <taxon>Arthropoda</taxon>
        <taxon>Hexapoda</taxon>
        <taxon>Insecta</taxon>
        <taxon>Pterygota</taxon>
        <taxon>Neoptera</taxon>
        <taxon>Endopterygota</taxon>
        <taxon>Lepidoptera</taxon>
        <taxon>Glossata</taxon>
        <taxon>Ditrysia</taxon>
        <taxon>Tineoidea</taxon>
        <taxon>Psychidae</taxon>
        <taxon>Oiketicinae</taxon>
        <taxon>Eumeta</taxon>
    </lineage>
</organism>
<reference evidence="2 3" key="1">
    <citation type="journal article" date="2019" name="Commun. Biol.">
        <title>The bagworm genome reveals a unique fibroin gene that provides high tensile strength.</title>
        <authorList>
            <person name="Kono N."/>
            <person name="Nakamura H."/>
            <person name="Ohtoshi R."/>
            <person name="Tomita M."/>
            <person name="Numata K."/>
            <person name="Arakawa K."/>
        </authorList>
    </citation>
    <scope>NUCLEOTIDE SEQUENCE [LARGE SCALE GENOMIC DNA]</scope>
</reference>
<evidence type="ECO:0000256" key="1">
    <source>
        <dbReference type="SAM" id="MobiDB-lite"/>
    </source>
</evidence>
<feature type="region of interest" description="Disordered" evidence="1">
    <location>
        <begin position="31"/>
        <end position="61"/>
    </location>
</feature>
<name>A0A4C1Y8W8_EUMVA</name>
<dbReference type="AlphaFoldDB" id="A0A4C1Y8W8"/>
<evidence type="ECO:0000313" key="2">
    <source>
        <dbReference type="EMBL" id="GBP71029.1"/>
    </source>
</evidence>
<keyword evidence="3" id="KW-1185">Reference proteome</keyword>
<comment type="caution">
    <text evidence="2">The sequence shown here is derived from an EMBL/GenBank/DDBJ whole genome shotgun (WGS) entry which is preliminary data.</text>
</comment>
<protein>
    <submittedName>
        <fullName evidence="2">Uncharacterized protein</fullName>
    </submittedName>
</protein>
<dbReference type="Proteomes" id="UP000299102">
    <property type="component" value="Unassembled WGS sequence"/>
</dbReference>
<dbReference type="EMBL" id="BGZK01001094">
    <property type="protein sequence ID" value="GBP71029.1"/>
    <property type="molecule type" value="Genomic_DNA"/>
</dbReference>
<evidence type="ECO:0000313" key="3">
    <source>
        <dbReference type="Proteomes" id="UP000299102"/>
    </source>
</evidence>
<accession>A0A4C1Y8W8</accession>
<proteinExistence type="predicted"/>
<gene>
    <name evidence="2" type="ORF">EVAR_57797_1</name>
</gene>
<sequence length="118" mass="13330">MIPMTSPLDPMLEGFYTTKYNINRSIITNAEHPNAATQKVSRQQTEKQQVDVRPAPGANSRVLTTKVNTQSTVHRVNHESLKNPSLERYLIDLLLGAKHGHKPDRFHAPSLCRTDFVL</sequence>